<feature type="non-terminal residue" evidence="2">
    <location>
        <position position="1"/>
    </location>
</feature>
<dbReference type="InterPro" id="IPR011990">
    <property type="entry name" value="TPR-like_helical_dom_sf"/>
</dbReference>
<sequence length="37" mass="4335">MPSIEQRQNVLLEQYFFKCQCEGCVEIIKPHVEPIAN</sequence>
<organism evidence="2 4">
    <name type="scientific">Rotaria magnacalcarata</name>
    <dbReference type="NCBI Taxonomy" id="392030"/>
    <lineage>
        <taxon>Eukaryota</taxon>
        <taxon>Metazoa</taxon>
        <taxon>Spiralia</taxon>
        <taxon>Gnathifera</taxon>
        <taxon>Rotifera</taxon>
        <taxon>Eurotatoria</taxon>
        <taxon>Bdelloidea</taxon>
        <taxon>Philodinida</taxon>
        <taxon>Philodinidae</taxon>
        <taxon>Rotaria</taxon>
    </lineage>
</organism>
<dbReference type="Gene3D" id="1.25.40.10">
    <property type="entry name" value="Tetratricopeptide repeat domain"/>
    <property type="match status" value="1"/>
</dbReference>
<gene>
    <name evidence="1" type="ORF">BYL167_LOCUS28549</name>
    <name evidence="2" type="ORF">BYL167_LOCUS28593</name>
    <name evidence="3" type="ORF">GIL414_LOCUS32568</name>
</gene>
<evidence type="ECO:0000313" key="1">
    <source>
        <dbReference type="EMBL" id="CAF4327679.1"/>
    </source>
</evidence>
<proteinExistence type="predicted"/>
<dbReference type="EMBL" id="CAJOBH010041011">
    <property type="protein sequence ID" value="CAF4328737.1"/>
    <property type="molecule type" value="Genomic_DNA"/>
</dbReference>
<evidence type="ECO:0000313" key="2">
    <source>
        <dbReference type="EMBL" id="CAF4328737.1"/>
    </source>
</evidence>
<protein>
    <submittedName>
        <fullName evidence="2">Uncharacterized protein</fullName>
    </submittedName>
</protein>
<accession>A0A8S2U7Y6</accession>
<dbReference type="Proteomes" id="UP000681967">
    <property type="component" value="Unassembled WGS sequence"/>
</dbReference>
<evidence type="ECO:0000313" key="4">
    <source>
        <dbReference type="Proteomes" id="UP000681967"/>
    </source>
</evidence>
<dbReference type="EMBL" id="CAJOBJ010069560">
    <property type="protein sequence ID" value="CAF4454254.1"/>
    <property type="molecule type" value="Genomic_DNA"/>
</dbReference>
<dbReference type="AlphaFoldDB" id="A0A8S2U7Y6"/>
<dbReference type="EMBL" id="CAJOBH010040793">
    <property type="protein sequence ID" value="CAF4327679.1"/>
    <property type="molecule type" value="Genomic_DNA"/>
</dbReference>
<evidence type="ECO:0000313" key="3">
    <source>
        <dbReference type="EMBL" id="CAF4454254.1"/>
    </source>
</evidence>
<name>A0A8S2U7Y6_9BILA</name>
<comment type="caution">
    <text evidence="2">The sequence shown here is derived from an EMBL/GenBank/DDBJ whole genome shotgun (WGS) entry which is preliminary data.</text>
</comment>
<dbReference type="Proteomes" id="UP000681720">
    <property type="component" value="Unassembled WGS sequence"/>
</dbReference>
<reference evidence="2" key="1">
    <citation type="submission" date="2021-02" db="EMBL/GenBank/DDBJ databases">
        <authorList>
            <person name="Nowell W R."/>
        </authorList>
    </citation>
    <scope>NUCLEOTIDE SEQUENCE</scope>
</reference>